<dbReference type="AlphaFoldDB" id="A0A6A6I4C7"/>
<organism evidence="2 3">
    <name type="scientific">Trematosphaeria pertusa</name>
    <dbReference type="NCBI Taxonomy" id="390896"/>
    <lineage>
        <taxon>Eukaryota</taxon>
        <taxon>Fungi</taxon>
        <taxon>Dikarya</taxon>
        <taxon>Ascomycota</taxon>
        <taxon>Pezizomycotina</taxon>
        <taxon>Dothideomycetes</taxon>
        <taxon>Pleosporomycetidae</taxon>
        <taxon>Pleosporales</taxon>
        <taxon>Massarineae</taxon>
        <taxon>Trematosphaeriaceae</taxon>
        <taxon>Trematosphaeria</taxon>
    </lineage>
</organism>
<proteinExistence type="predicted"/>
<accession>A0A6A6I4C7</accession>
<keyword evidence="3" id="KW-1185">Reference proteome</keyword>
<dbReference type="Proteomes" id="UP000800094">
    <property type="component" value="Unassembled WGS sequence"/>
</dbReference>
<dbReference type="EMBL" id="ML987202">
    <property type="protein sequence ID" value="KAF2244802.1"/>
    <property type="molecule type" value="Genomic_DNA"/>
</dbReference>
<evidence type="ECO:0000313" key="3">
    <source>
        <dbReference type="Proteomes" id="UP000800094"/>
    </source>
</evidence>
<gene>
    <name evidence="2" type="ORF">BU26DRAFT_86880</name>
</gene>
<name>A0A6A6I4C7_9PLEO</name>
<reference evidence="2" key="1">
    <citation type="journal article" date="2020" name="Stud. Mycol.">
        <title>101 Dothideomycetes genomes: a test case for predicting lifestyles and emergence of pathogens.</title>
        <authorList>
            <person name="Haridas S."/>
            <person name="Albert R."/>
            <person name="Binder M."/>
            <person name="Bloem J."/>
            <person name="Labutti K."/>
            <person name="Salamov A."/>
            <person name="Andreopoulos B."/>
            <person name="Baker S."/>
            <person name="Barry K."/>
            <person name="Bills G."/>
            <person name="Bluhm B."/>
            <person name="Cannon C."/>
            <person name="Castanera R."/>
            <person name="Culley D."/>
            <person name="Daum C."/>
            <person name="Ezra D."/>
            <person name="Gonzalez J."/>
            <person name="Henrissat B."/>
            <person name="Kuo A."/>
            <person name="Liang C."/>
            <person name="Lipzen A."/>
            <person name="Lutzoni F."/>
            <person name="Magnuson J."/>
            <person name="Mondo S."/>
            <person name="Nolan M."/>
            <person name="Ohm R."/>
            <person name="Pangilinan J."/>
            <person name="Park H.-J."/>
            <person name="Ramirez L."/>
            <person name="Alfaro M."/>
            <person name="Sun H."/>
            <person name="Tritt A."/>
            <person name="Yoshinaga Y."/>
            <person name="Zwiers L.-H."/>
            <person name="Turgeon B."/>
            <person name="Goodwin S."/>
            <person name="Spatafora J."/>
            <person name="Crous P."/>
            <person name="Grigoriev I."/>
        </authorList>
    </citation>
    <scope>NUCLEOTIDE SEQUENCE</scope>
    <source>
        <strain evidence="2">CBS 122368</strain>
    </source>
</reference>
<feature type="region of interest" description="Disordered" evidence="1">
    <location>
        <begin position="1"/>
        <end position="62"/>
    </location>
</feature>
<dbReference type="RefSeq" id="XP_033679806.1">
    <property type="nucleotide sequence ID" value="XM_033836426.1"/>
</dbReference>
<dbReference type="GeneID" id="54589756"/>
<protein>
    <submittedName>
        <fullName evidence="2">Uncharacterized protein</fullName>
    </submittedName>
</protein>
<evidence type="ECO:0000313" key="2">
    <source>
        <dbReference type="EMBL" id="KAF2244802.1"/>
    </source>
</evidence>
<evidence type="ECO:0000256" key="1">
    <source>
        <dbReference type="SAM" id="MobiDB-lite"/>
    </source>
</evidence>
<sequence length="147" mass="16732">MRHPFHASFSPKEFHFTRPPSTPARVHMTHPPPLHVSSGQRRRPQVGPLNRSGAREAGKNTARTARDSNFFFWWWFCFAGTGRARCRCRWVGYGIKLFSCAAEGLGLPGPERGTHEETVVLIRQGSHVDCWSYLQFTANARVTLLLR</sequence>